<dbReference type="RefSeq" id="WP_078648574.1">
    <property type="nucleotide sequence ID" value="NZ_JBHSPX010000015.1"/>
</dbReference>
<accession>A0ABW1MVW5</accession>
<keyword evidence="2" id="KW-0812">Transmembrane</keyword>
<feature type="transmembrane region" description="Helical" evidence="2">
    <location>
        <begin position="55"/>
        <end position="72"/>
    </location>
</feature>
<evidence type="ECO:0000256" key="1">
    <source>
        <dbReference type="SAM" id="MobiDB-lite"/>
    </source>
</evidence>
<feature type="transmembrane region" description="Helical" evidence="2">
    <location>
        <begin position="77"/>
        <end position="94"/>
    </location>
</feature>
<comment type="caution">
    <text evidence="3">The sequence shown here is derived from an EMBL/GenBank/DDBJ whole genome shotgun (WGS) entry which is preliminary data.</text>
</comment>
<evidence type="ECO:0008006" key="5">
    <source>
        <dbReference type="Google" id="ProtNLM"/>
    </source>
</evidence>
<feature type="compositionally biased region" description="Pro residues" evidence="1">
    <location>
        <begin position="237"/>
        <end position="246"/>
    </location>
</feature>
<keyword evidence="4" id="KW-1185">Reference proteome</keyword>
<organism evidence="3 4">
    <name type="scientific">Streptomyces ochraceiscleroticus</name>
    <dbReference type="NCBI Taxonomy" id="47761"/>
    <lineage>
        <taxon>Bacteria</taxon>
        <taxon>Bacillati</taxon>
        <taxon>Actinomycetota</taxon>
        <taxon>Actinomycetes</taxon>
        <taxon>Kitasatosporales</taxon>
        <taxon>Streptomycetaceae</taxon>
        <taxon>Streptomyces</taxon>
    </lineage>
</organism>
<keyword evidence="2" id="KW-1133">Transmembrane helix</keyword>
<dbReference type="Proteomes" id="UP001596139">
    <property type="component" value="Unassembled WGS sequence"/>
</dbReference>
<sequence>MVRNVIGSLIALIGAAAAVWSPFRPWYDGRHGADIRIADLFNGITGSGADVMRSLLLPMLVAAVLTLIGVVLRSRLVITLAGLVVLGFTVLWMVRQGQAAGSLTVGSGGRGLGLGVAVALGGGVLLLLGALLMRGRRARRRRRAREREEEYAPAPYGAEPDDRYAYEGEPGGAPYAYEGQPDQPPYATHPDGPYGQPPGSPYGQQTVQWPGAGGSSAGDPAREPWPPTTHDGTTPPAGTPTAPPQGPYQNEGPYQEQGPYRSEPPTEDARPHPPAPADRTQPLPPVLGDRRPGGDRQPGRGRPPEER</sequence>
<reference evidence="4" key="1">
    <citation type="journal article" date="2019" name="Int. J. Syst. Evol. Microbiol.">
        <title>The Global Catalogue of Microorganisms (GCM) 10K type strain sequencing project: providing services to taxonomists for standard genome sequencing and annotation.</title>
        <authorList>
            <consortium name="The Broad Institute Genomics Platform"/>
            <consortium name="The Broad Institute Genome Sequencing Center for Infectious Disease"/>
            <person name="Wu L."/>
            <person name="Ma J."/>
        </authorList>
    </citation>
    <scope>NUCLEOTIDE SEQUENCE [LARGE SCALE GENOMIC DNA]</scope>
    <source>
        <strain evidence="4">CGMCC 1.15180</strain>
    </source>
</reference>
<proteinExistence type="predicted"/>
<dbReference type="EMBL" id="JBHSPX010000015">
    <property type="protein sequence ID" value="MFC6067716.1"/>
    <property type="molecule type" value="Genomic_DNA"/>
</dbReference>
<evidence type="ECO:0000313" key="3">
    <source>
        <dbReference type="EMBL" id="MFC6067716.1"/>
    </source>
</evidence>
<evidence type="ECO:0000313" key="4">
    <source>
        <dbReference type="Proteomes" id="UP001596139"/>
    </source>
</evidence>
<evidence type="ECO:0000256" key="2">
    <source>
        <dbReference type="SAM" id="Phobius"/>
    </source>
</evidence>
<feature type="transmembrane region" description="Helical" evidence="2">
    <location>
        <begin position="114"/>
        <end position="133"/>
    </location>
</feature>
<protein>
    <recommendedName>
        <fullName evidence="5">Integral membrane protein</fullName>
    </recommendedName>
</protein>
<feature type="region of interest" description="Disordered" evidence="1">
    <location>
        <begin position="138"/>
        <end position="307"/>
    </location>
</feature>
<gene>
    <name evidence="3" type="ORF">ACFP4F_34930</name>
</gene>
<name>A0ABW1MVW5_9ACTN</name>
<feature type="compositionally biased region" description="Basic and acidic residues" evidence="1">
    <location>
        <begin position="288"/>
        <end position="307"/>
    </location>
</feature>
<keyword evidence="2" id="KW-0472">Membrane</keyword>